<keyword evidence="1" id="KW-1185">Reference proteome</keyword>
<proteinExistence type="predicted"/>
<keyword evidence="2" id="KW-0472">Membrane</keyword>
<evidence type="ECO:0000313" key="1">
    <source>
        <dbReference type="Proteomes" id="UP000695000"/>
    </source>
</evidence>
<evidence type="ECO:0000313" key="2">
    <source>
        <dbReference type="RefSeq" id="XP_017785616.1"/>
    </source>
</evidence>
<protein>
    <submittedName>
        <fullName evidence="2">Transmembrane protein 183B isoform X1</fullName>
    </submittedName>
</protein>
<reference evidence="2" key="1">
    <citation type="submission" date="2025-08" db="UniProtKB">
        <authorList>
            <consortium name="RefSeq"/>
        </authorList>
    </citation>
    <scope>IDENTIFICATION</scope>
    <source>
        <tissue evidence="2">Whole Larva</tissue>
    </source>
</reference>
<dbReference type="GeneID" id="108568828"/>
<dbReference type="PANTHER" id="PTHR20988">
    <property type="entry name" value="TRANSMEMBRANE PROTEIN 183A-RELATED"/>
    <property type="match status" value="1"/>
</dbReference>
<dbReference type="Proteomes" id="UP000695000">
    <property type="component" value="Unplaced"/>
</dbReference>
<keyword evidence="2" id="KW-0812">Transmembrane</keyword>
<dbReference type="InterPro" id="IPR026509">
    <property type="entry name" value="TMEM183"/>
</dbReference>
<gene>
    <name evidence="2" type="primary">LOC108568828</name>
</gene>
<sequence length="340" mass="40124">MGKKKRKHKQKSVRGEEATAIVGDVTINDFANSNVCPRKPKKCDVNGVIKLEPQSWDEYNENDYEYVEERSEDGSVSLVAKKKDKPREEAAICKTEGNEYPYDIWQLLSEYIRPEDVGRFSGICKACYSVTNTARFWQLMYKKNYVNKHIPEHLRPRNVSRMYGIRTLVIKSLFFMYPPYVERCKVDTYKDNMDVLLKRQCVETCVELYKGKWYYKFKLQRMKEIRRQCSGLDLIEMLEDISANNEDDCMLLKIVSLDHFLIPPLEGMYLTSIRSKLGQDMSHYNLHLRFSTTSCHAHRPVDGGDSIHVYIDPVYHIEILDWWHSRYPHIYNMKLSLNQE</sequence>
<accession>A0ABM1NFL6</accession>
<organism evidence="1 2">
    <name type="scientific">Nicrophorus vespilloides</name>
    <name type="common">Boreal carrion beetle</name>
    <dbReference type="NCBI Taxonomy" id="110193"/>
    <lineage>
        <taxon>Eukaryota</taxon>
        <taxon>Metazoa</taxon>
        <taxon>Ecdysozoa</taxon>
        <taxon>Arthropoda</taxon>
        <taxon>Hexapoda</taxon>
        <taxon>Insecta</taxon>
        <taxon>Pterygota</taxon>
        <taxon>Neoptera</taxon>
        <taxon>Endopterygota</taxon>
        <taxon>Coleoptera</taxon>
        <taxon>Polyphaga</taxon>
        <taxon>Staphyliniformia</taxon>
        <taxon>Silphidae</taxon>
        <taxon>Nicrophorinae</taxon>
        <taxon>Nicrophorus</taxon>
    </lineage>
</organism>
<dbReference type="RefSeq" id="XP_017785616.1">
    <property type="nucleotide sequence ID" value="XM_017930127.1"/>
</dbReference>
<name>A0ABM1NFL6_NICVS</name>
<dbReference type="PANTHER" id="PTHR20988:SF2">
    <property type="entry name" value="TRANSMEMBRANE PROTEIN 183A-RELATED"/>
    <property type="match status" value="1"/>
</dbReference>